<accession>A0ACB8D8J8</accession>
<proteinExistence type="predicted"/>
<comment type="caution">
    <text evidence="1">The sequence shown here is derived from an EMBL/GenBank/DDBJ whole genome shotgun (WGS) entry which is preliminary data.</text>
</comment>
<keyword evidence="2" id="KW-1185">Reference proteome</keyword>
<organism evidence="1 2">
    <name type="scientific">Dermacentor silvarum</name>
    <name type="common">Tick</name>
    <dbReference type="NCBI Taxonomy" id="543639"/>
    <lineage>
        <taxon>Eukaryota</taxon>
        <taxon>Metazoa</taxon>
        <taxon>Ecdysozoa</taxon>
        <taxon>Arthropoda</taxon>
        <taxon>Chelicerata</taxon>
        <taxon>Arachnida</taxon>
        <taxon>Acari</taxon>
        <taxon>Parasitiformes</taxon>
        <taxon>Ixodida</taxon>
        <taxon>Ixodoidea</taxon>
        <taxon>Ixodidae</taxon>
        <taxon>Rhipicephalinae</taxon>
        <taxon>Dermacentor</taxon>
    </lineage>
</organism>
<dbReference type="EMBL" id="CM023472">
    <property type="protein sequence ID" value="KAH7960728.1"/>
    <property type="molecule type" value="Genomic_DNA"/>
</dbReference>
<name>A0ACB8D8J8_DERSI</name>
<sequence length="116" mass="13512">MWTILFTLSFWTIQASSENNYRGLNSVDVRDLLKSAGDSYGCHSVVQSELRVLRTLKYRLLPPTPLVYAEVLLEVIGDDVPLPCSFGTVLFFRLLFQSIRQDWFRPLSLWRCRVRL</sequence>
<evidence type="ECO:0000313" key="1">
    <source>
        <dbReference type="EMBL" id="KAH7960728.1"/>
    </source>
</evidence>
<evidence type="ECO:0000313" key="2">
    <source>
        <dbReference type="Proteomes" id="UP000821865"/>
    </source>
</evidence>
<reference evidence="1" key="1">
    <citation type="submission" date="2020-05" db="EMBL/GenBank/DDBJ databases">
        <title>Large-scale comparative analyses of tick genomes elucidate their genetic diversity and vector capacities.</title>
        <authorList>
            <person name="Jia N."/>
            <person name="Wang J."/>
            <person name="Shi W."/>
            <person name="Du L."/>
            <person name="Sun Y."/>
            <person name="Zhan W."/>
            <person name="Jiang J."/>
            <person name="Wang Q."/>
            <person name="Zhang B."/>
            <person name="Ji P."/>
            <person name="Sakyi L.B."/>
            <person name="Cui X."/>
            <person name="Yuan T."/>
            <person name="Jiang B."/>
            <person name="Yang W."/>
            <person name="Lam T.T.-Y."/>
            <person name="Chang Q."/>
            <person name="Ding S."/>
            <person name="Wang X."/>
            <person name="Zhu J."/>
            <person name="Ruan X."/>
            <person name="Zhao L."/>
            <person name="Wei J."/>
            <person name="Que T."/>
            <person name="Du C."/>
            <person name="Cheng J."/>
            <person name="Dai P."/>
            <person name="Han X."/>
            <person name="Huang E."/>
            <person name="Gao Y."/>
            <person name="Liu J."/>
            <person name="Shao H."/>
            <person name="Ye R."/>
            <person name="Li L."/>
            <person name="Wei W."/>
            <person name="Wang X."/>
            <person name="Wang C."/>
            <person name="Yang T."/>
            <person name="Huo Q."/>
            <person name="Li W."/>
            <person name="Guo W."/>
            <person name="Chen H."/>
            <person name="Zhou L."/>
            <person name="Ni X."/>
            <person name="Tian J."/>
            <person name="Zhou Y."/>
            <person name="Sheng Y."/>
            <person name="Liu T."/>
            <person name="Pan Y."/>
            <person name="Xia L."/>
            <person name="Li J."/>
            <person name="Zhao F."/>
            <person name="Cao W."/>
        </authorList>
    </citation>
    <scope>NUCLEOTIDE SEQUENCE</scope>
    <source>
        <strain evidence="1">Dsil-2018</strain>
    </source>
</reference>
<protein>
    <submittedName>
        <fullName evidence="1">Uncharacterized protein</fullName>
    </submittedName>
</protein>
<gene>
    <name evidence="1" type="ORF">HPB49_022598</name>
</gene>
<dbReference type="Proteomes" id="UP000821865">
    <property type="component" value="Chromosome 3"/>
</dbReference>